<dbReference type="EMBL" id="JARK01001343">
    <property type="protein sequence ID" value="EYC28589.1"/>
    <property type="molecule type" value="Genomic_DNA"/>
</dbReference>
<accession>A0A016VLY4</accession>
<keyword evidence="2" id="KW-1185">Reference proteome</keyword>
<name>A0A016VLY4_9BILA</name>
<reference evidence="2" key="1">
    <citation type="journal article" date="2015" name="Nat. Genet.">
        <title>The genome and transcriptome of the zoonotic hookworm Ancylostoma ceylanicum identify infection-specific gene families.</title>
        <authorList>
            <person name="Schwarz E.M."/>
            <person name="Hu Y."/>
            <person name="Antoshechkin I."/>
            <person name="Miller M.M."/>
            <person name="Sternberg P.W."/>
            <person name="Aroian R.V."/>
        </authorList>
    </citation>
    <scope>NUCLEOTIDE SEQUENCE</scope>
    <source>
        <strain evidence="2">HY135</strain>
    </source>
</reference>
<dbReference type="AlphaFoldDB" id="A0A016VLY4"/>
<evidence type="ECO:0000313" key="1">
    <source>
        <dbReference type="EMBL" id="EYC28589.1"/>
    </source>
</evidence>
<evidence type="ECO:0000313" key="2">
    <source>
        <dbReference type="Proteomes" id="UP000024635"/>
    </source>
</evidence>
<organism evidence="1 2">
    <name type="scientific">Ancylostoma ceylanicum</name>
    <dbReference type="NCBI Taxonomy" id="53326"/>
    <lineage>
        <taxon>Eukaryota</taxon>
        <taxon>Metazoa</taxon>
        <taxon>Ecdysozoa</taxon>
        <taxon>Nematoda</taxon>
        <taxon>Chromadorea</taxon>
        <taxon>Rhabditida</taxon>
        <taxon>Rhabditina</taxon>
        <taxon>Rhabditomorpha</taxon>
        <taxon>Strongyloidea</taxon>
        <taxon>Ancylostomatidae</taxon>
        <taxon>Ancylostomatinae</taxon>
        <taxon>Ancylostoma</taxon>
    </lineage>
</organism>
<proteinExistence type="predicted"/>
<comment type="caution">
    <text evidence="1">The sequence shown here is derived from an EMBL/GenBank/DDBJ whole genome shotgun (WGS) entry which is preliminary data.</text>
</comment>
<protein>
    <submittedName>
        <fullName evidence="1">Uncharacterized protein</fullName>
    </submittedName>
</protein>
<sequence length="79" mass="9154">MLRTMNNKKKHERFFNVVSPLQTKEFLEAGKVLCVGNSVETILGTELPTCFLTLDMDFWRVSVFLDNPVNESTHFMDEL</sequence>
<gene>
    <name evidence="1" type="primary">Acey_s0007.g3302</name>
    <name evidence="1" type="ORF">Y032_0007g3302</name>
</gene>
<dbReference type="Proteomes" id="UP000024635">
    <property type="component" value="Unassembled WGS sequence"/>
</dbReference>